<proteinExistence type="predicted"/>
<gene>
    <name evidence="2" type="ORF">NDU88_006200</name>
</gene>
<dbReference type="AlphaFoldDB" id="A0AAV7X043"/>
<feature type="compositionally biased region" description="Basic residues" evidence="1">
    <location>
        <begin position="10"/>
        <end position="23"/>
    </location>
</feature>
<feature type="region of interest" description="Disordered" evidence="1">
    <location>
        <begin position="45"/>
        <end position="87"/>
    </location>
</feature>
<dbReference type="Proteomes" id="UP001066276">
    <property type="component" value="Chromosome 1_1"/>
</dbReference>
<feature type="region of interest" description="Disordered" evidence="1">
    <location>
        <begin position="1"/>
        <end position="33"/>
    </location>
</feature>
<accession>A0AAV7X043</accession>
<keyword evidence="3" id="KW-1185">Reference proteome</keyword>
<feature type="compositionally biased region" description="Basic and acidic residues" evidence="1">
    <location>
        <begin position="54"/>
        <end position="76"/>
    </location>
</feature>
<name>A0AAV7X043_PLEWA</name>
<protein>
    <submittedName>
        <fullName evidence="2">Uncharacterized protein</fullName>
    </submittedName>
</protein>
<reference evidence="2" key="1">
    <citation type="journal article" date="2022" name="bioRxiv">
        <title>Sequencing and chromosome-scale assembly of the giantPleurodeles waltlgenome.</title>
        <authorList>
            <person name="Brown T."/>
            <person name="Elewa A."/>
            <person name="Iarovenko S."/>
            <person name="Subramanian E."/>
            <person name="Araus A.J."/>
            <person name="Petzold A."/>
            <person name="Susuki M."/>
            <person name="Suzuki K.-i.T."/>
            <person name="Hayashi T."/>
            <person name="Toyoda A."/>
            <person name="Oliveira C."/>
            <person name="Osipova E."/>
            <person name="Leigh N.D."/>
            <person name="Simon A."/>
            <person name="Yun M.H."/>
        </authorList>
    </citation>
    <scope>NUCLEOTIDE SEQUENCE</scope>
    <source>
        <strain evidence="2">20211129_DDA</strain>
        <tissue evidence="2">Liver</tissue>
    </source>
</reference>
<sequence length="87" mass="9753">MGMSYQQGPRRVRRQRKRSRPRTRPTPAQKELDRQAALEALASLKQAVPAGEASGRKSDNRTHFTDSDSHHSDEAPRVTPQTADDDS</sequence>
<dbReference type="EMBL" id="JANPWB010000001">
    <property type="protein sequence ID" value="KAJ1218622.1"/>
    <property type="molecule type" value="Genomic_DNA"/>
</dbReference>
<evidence type="ECO:0000313" key="3">
    <source>
        <dbReference type="Proteomes" id="UP001066276"/>
    </source>
</evidence>
<comment type="caution">
    <text evidence="2">The sequence shown here is derived from an EMBL/GenBank/DDBJ whole genome shotgun (WGS) entry which is preliminary data.</text>
</comment>
<organism evidence="2 3">
    <name type="scientific">Pleurodeles waltl</name>
    <name type="common">Iberian ribbed newt</name>
    <dbReference type="NCBI Taxonomy" id="8319"/>
    <lineage>
        <taxon>Eukaryota</taxon>
        <taxon>Metazoa</taxon>
        <taxon>Chordata</taxon>
        <taxon>Craniata</taxon>
        <taxon>Vertebrata</taxon>
        <taxon>Euteleostomi</taxon>
        <taxon>Amphibia</taxon>
        <taxon>Batrachia</taxon>
        <taxon>Caudata</taxon>
        <taxon>Salamandroidea</taxon>
        <taxon>Salamandridae</taxon>
        <taxon>Pleurodelinae</taxon>
        <taxon>Pleurodeles</taxon>
    </lineage>
</organism>
<evidence type="ECO:0000256" key="1">
    <source>
        <dbReference type="SAM" id="MobiDB-lite"/>
    </source>
</evidence>
<evidence type="ECO:0000313" key="2">
    <source>
        <dbReference type="EMBL" id="KAJ1218622.1"/>
    </source>
</evidence>